<reference evidence="1 2" key="1">
    <citation type="submission" date="2021-11" db="EMBL/GenBank/DDBJ databases">
        <title>Black yeast isolated from Biological Soil Crust.</title>
        <authorList>
            <person name="Kurbessoian T."/>
        </authorList>
    </citation>
    <scope>NUCLEOTIDE SEQUENCE [LARGE SCALE GENOMIC DNA]</scope>
    <source>
        <strain evidence="1 2">CCFEE 5522</strain>
    </source>
</reference>
<dbReference type="Proteomes" id="UP001324427">
    <property type="component" value="Unassembled WGS sequence"/>
</dbReference>
<keyword evidence="2" id="KW-1185">Reference proteome</keyword>
<evidence type="ECO:0008006" key="3">
    <source>
        <dbReference type="Google" id="ProtNLM"/>
    </source>
</evidence>
<dbReference type="AlphaFoldDB" id="A0AAV9J4D8"/>
<comment type="caution">
    <text evidence="1">The sequence shown here is derived from an EMBL/GenBank/DDBJ whole genome shotgun (WGS) entry which is preliminary data.</text>
</comment>
<name>A0AAV9J4D8_9PEZI</name>
<sequence>MDAALQSFFQFDNDQKQARRASRMTTDSASPPKVPLILNASTWPARIELHALLVNGGCFRTTPRLWDQFAEYLRVTPGKMAPTPLDHFLNGLKMTSLQVEHPKRQDAKPAIAYLRQSLGTISSEEAITSFLPPTGSTAYRSLESQICRIQQVASATGLLEDSAWLERKAVALFGRKPTIDAQRRRHLQNREYFEAKHNIIHDTTAATH</sequence>
<accession>A0AAV9J4D8</accession>
<protein>
    <recommendedName>
        <fullName evidence="3">Gag protein</fullName>
    </recommendedName>
</protein>
<evidence type="ECO:0000313" key="2">
    <source>
        <dbReference type="Proteomes" id="UP001324427"/>
    </source>
</evidence>
<gene>
    <name evidence="1" type="ORF">LTR36_010518</name>
</gene>
<organism evidence="1 2">
    <name type="scientific">Oleoguttula mirabilis</name>
    <dbReference type="NCBI Taxonomy" id="1507867"/>
    <lineage>
        <taxon>Eukaryota</taxon>
        <taxon>Fungi</taxon>
        <taxon>Dikarya</taxon>
        <taxon>Ascomycota</taxon>
        <taxon>Pezizomycotina</taxon>
        <taxon>Dothideomycetes</taxon>
        <taxon>Dothideomycetidae</taxon>
        <taxon>Mycosphaerellales</taxon>
        <taxon>Teratosphaeriaceae</taxon>
        <taxon>Oleoguttula</taxon>
    </lineage>
</organism>
<evidence type="ECO:0000313" key="1">
    <source>
        <dbReference type="EMBL" id="KAK4539582.1"/>
    </source>
</evidence>
<proteinExistence type="predicted"/>
<dbReference type="EMBL" id="JAVFHQ010000089">
    <property type="protein sequence ID" value="KAK4539582.1"/>
    <property type="molecule type" value="Genomic_DNA"/>
</dbReference>